<proteinExistence type="predicted"/>
<dbReference type="SUPFAM" id="SSF47413">
    <property type="entry name" value="lambda repressor-like DNA-binding domains"/>
    <property type="match status" value="1"/>
</dbReference>
<dbReference type="EMBL" id="JACHIW010000001">
    <property type="protein sequence ID" value="MBB5152856.1"/>
    <property type="molecule type" value="Genomic_DNA"/>
</dbReference>
<feature type="domain" description="HTH cro/C1-type" evidence="1">
    <location>
        <begin position="13"/>
        <end position="80"/>
    </location>
</feature>
<dbReference type="Gene3D" id="1.10.260.40">
    <property type="entry name" value="lambda repressor-like DNA-binding domains"/>
    <property type="match status" value="1"/>
</dbReference>
<evidence type="ECO:0000259" key="1">
    <source>
        <dbReference type="PROSITE" id="PS50943"/>
    </source>
</evidence>
<dbReference type="InterPro" id="IPR010982">
    <property type="entry name" value="Lambda_DNA-bd_dom_sf"/>
</dbReference>
<organism evidence="2 3">
    <name type="scientific">Saccharopolyspora phatthalungensis</name>
    <dbReference type="NCBI Taxonomy" id="664693"/>
    <lineage>
        <taxon>Bacteria</taxon>
        <taxon>Bacillati</taxon>
        <taxon>Actinomycetota</taxon>
        <taxon>Actinomycetes</taxon>
        <taxon>Pseudonocardiales</taxon>
        <taxon>Pseudonocardiaceae</taxon>
        <taxon>Saccharopolyspora</taxon>
    </lineage>
</organism>
<dbReference type="GO" id="GO:0003677">
    <property type="term" value="F:DNA binding"/>
    <property type="evidence" value="ECO:0007669"/>
    <property type="project" value="InterPro"/>
</dbReference>
<keyword evidence="3" id="KW-1185">Reference proteome</keyword>
<accession>A0A840PX17</accession>
<gene>
    <name evidence="2" type="ORF">BJ970_000390</name>
</gene>
<name>A0A840PX17_9PSEU</name>
<evidence type="ECO:0000313" key="3">
    <source>
        <dbReference type="Proteomes" id="UP000584374"/>
    </source>
</evidence>
<dbReference type="CDD" id="cd00093">
    <property type="entry name" value="HTH_XRE"/>
    <property type="match status" value="1"/>
</dbReference>
<protein>
    <submittedName>
        <fullName evidence="2">Transcriptional regulator with XRE-family HTH domain</fullName>
    </submittedName>
</protein>
<dbReference type="RefSeq" id="WP_184722827.1">
    <property type="nucleotide sequence ID" value="NZ_JACHIW010000001.1"/>
</dbReference>
<sequence>MAAVFPRIRNDELVRLRREAGLSQQGLADALNDLARTRHKCGTSYSARAVRRWETGETAEPDLLSLSLLAEYFSVPIKDLGFRRARPPQAPIGFDGETDARDPRVEREQQRWLATQHALNAYRRELAVLAEHLYPQYRIPGLESTGTIAPADWIPEAPVPLKQIMLVMDESAPEPVITGGEHESAAVRPLHSATQRHRLYHDAIQELKPPKLFENRLAWRVTRVDWSASGPSLHFGYMGFFDSMDINEALAHETALHHVIHTDSGDTSIHPRPSSRRLSFRKLVGDPRDVTRRPLMGAIGTLTIRGGDSPSVVLHHRDGSRVAGGGGLTHLIPAGIFQPSSVLPSALRADFSLWRNIQREYAEELLGKVEYDGSGRPINYAQQEPFASMDAAQADGRIQVWCLGLTLDALTLCGDILTVAVIEPEFYDALFGAAAVRNNAEGRVPTQVLPFEGNTIRRLRESARLSPGASAALHLSWKHREILVK</sequence>
<evidence type="ECO:0000313" key="2">
    <source>
        <dbReference type="EMBL" id="MBB5152856.1"/>
    </source>
</evidence>
<dbReference type="PROSITE" id="PS50943">
    <property type="entry name" value="HTH_CROC1"/>
    <property type="match status" value="1"/>
</dbReference>
<reference evidence="2 3" key="1">
    <citation type="submission" date="2020-08" db="EMBL/GenBank/DDBJ databases">
        <title>Sequencing the genomes of 1000 actinobacteria strains.</title>
        <authorList>
            <person name="Klenk H.-P."/>
        </authorList>
    </citation>
    <scope>NUCLEOTIDE SEQUENCE [LARGE SCALE GENOMIC DNA]</scope>
    <source>
        <strain evidence="2 3">DSM 45584</strain>
    </source>
</reference>
<dbReference type="SMART" id="SM00530">
    <property type="entry name" value="HTH_XRE"/>
    <property type="match status" value="1"/>
</dbReference>
<dbReference type="InterPro" id="IPR001387">
    <property type="entry name" value="Cro/C1-type_HTH"/>
</dbReference>
<dbReference type="Proteomes" id="UP000584374">
    <property type="component" value="Unassembled WGS sequence"/>
</dbReference>
<dbReference type="AlphaFoldDB" id="A0A840PX17"/>
<comment type="caution">
    <text evidence="2">The sequence shown here is derived from an EMBL/GenBank/DDBJ whole genome shotgun (WGS) entry which is preliminary data.</text>
</comment>